<dbReference type="RefSeq" id="WP_211297473.1">
    <property type="nucleotide sequence ID" value="NZ_PVTG01000021.1"/>
</dbReference>
<gene>
    <name evidence="3" type="ORF">LY71_12172</name>
</gene>
<feature type="compositionally biased region" description="Pro residues" evidence="1">
    <location>
        <begin position="114"/>
        <end position="137"/>
    </location>
</feature>
<accession>A0A2T0T164</accession>
<feature type="compositionally biased region" description="Low complexity" evidence="1">
    <location>
        <begin position="104"/>
        <end position="113"/>
    </location>
</feature>
<evidence type="ECO:0000256" key="2">
    <source>
        <dbReference type="SAM" id="Phobius"/>
    </source>
</evidence>
<keyword evidence="2" id="KW-0472">Membrane</keyword>
<dbReference type="EMBL" id="PVTG01000021">
    <property type="protein sequence ID" value="PRY39402.1"/>
    <property type="molecule type" value="Genomic_DNA"/>
</dbReference>
<keyword evidence="4" id="KW-1185">Reference proteome</keyword>
<feature type="region of interest" description="Disordered" evidence="1">
    <location>
        <begin position="58"/>
        <end position="158"/>
    </location>
</feature>
<evidence type="ECO:0000256" key="1">
    <source>
        <dbReference type="SAM" id="MobiDB-lite"/>
    </source>
</evidence>
<organism evidence="3 4">
    <name type="scientific">Geodermatophilus tzadiensis</name>
    <dbReference type="NCBI Taxonomy" id="1137988"/>
    <lineage>
        <taxon>Bacteria</taxon>
        <taxon>Bacillati</taxon>
        <taxon>Actinomycetota</taxon>
        <taxon>Actinomycetes</taxon>
        <taxon>Geodermatophilales</taxon>
        <taxon>Geodermatophilaceae</taxon>
        <taxon>Geodermatophilus</taxon>
    </lineage>
</organism>
<keyword evidence="2" id="KW-1133">Transmembrane helix</keyword>
<protein>
    <submittedName>
        <fullName evidence="3">Uncharacterized protein</fullName>
    </submittedName>
</protein>
<evidence type="ECO:0000313" key="3">
    <source>
        <dbReference type="EMBL" id="PRY39402.1"/>
    </source>
</evidence>
<feature type="transmembrane region" description="Helical" evidence="2">
    <location>
        <begin position="36"/>
        <end position="60"/>
    </location>
</feature>
<name>A0A2T0T164_9ACTN</name>
<sequence length="158" mass="15353">MPSSPRPAADGPEDPDTLVLAVPAHRAPRRPVRRRWLALAAGVAVLAVAVLAVLVAPAGVPGSGGRSAVAIPSATPSEPTRQVPPPARPSPVTSTPAPPPAPVAPAAATAPVPTAVPAPVPAPTPSSTPAPPPPPAAEPCDAPGNSEHARGRGGPSCP</sequence>
<evidence type="ECO:0000313" key="4">
    <source>
        <dbReference type="Proteomes" id="UP000239210"/>
    </source>
</evidence>
<comment type="caution">
    <text evidence="3">The sequence shown here is derived from an EMBL/GenBank/DDBJ whole genome shotgun (WGS) entry which is preliminary data.</text>
</comment>
<dbReference type="Proteomes" id="UP000239210">
    <property type="component" value="Unassembled WGS sequence"/>
</dbReference>
<feature type="compositionally biased region" description="Low complexity" evidence="1">
    <location>
        <begin position="58"/>
        <end position="70"/>
    </location>
</feature>
<keyword evidence="2" id="KW-0812">Transmembrane</keyword>
<proteinExistence type="predicted"/>
<dbReference type="AlphaFoldDB" id="A0A2T0T164"/>
<reference evidence="3 4" key="1">
    <citation type="submission" date="2018-03" db="EMBL/GenBank/DDBJ databases">
        <title>Genomic Encyclopedia of Archaeal and Bacterial Type Strains, Phase II (KMG-II): from individual species to whole genera.</title>
        <authorList>
            <person name="Goeker M."/>
        </authorList>
    </citation>
    <scope>NUCLEOTIDE SEQUENCE [LARGE SCALE GENOMIC DNA]</scope>
    <source>
        <strain evidence="3 4">DSM 45416</strain>
    </source>
</reference>